<dbReference type="Pfam" id="PF00535">
    <property type="entry name" value="Glycos_transf_2"/>
    <property type="match status" value="1"/>
</dbReference>
<dbReference type="CDD" id="cd00761">
    <property type="entry name" value="Glyco_tranf_GTA_type"/>
    <property type="match status" value="1"/>
</dbReference>
<sequence>MGKNETGGVTIITPTIRPEFIDQVFQNYAHQKWSKKELIIVINKNNVNINLYKNKAVDFADVSIYKLPESKKLGACLNYAISRAKYSYVAKFDDDDYYAPNYIPEAMNLFLSSDADVVGKRSFFFYFPHLSTLLLRKSKTPPYSRCKKIAGATIMFHKRVFRRVQFATHVRQGSDVRFVSACLKNGYKLYTTSPYNFAAFRRTNRQSHTWKVSERSLFAGKNTSSIRTNNFKSYVKRPLRNTLKTISKELLPASFNLKEM</sequence>
<dbReference type="OrthoDB" id="6713581at2"/>
<keyword evidence="3" id="KW-1185">Reference proteome</keyword>
<organism evidence="2 3">
    <name type="scientific">Paenibacillus prosopidis</name>
    <dbReference type="NCBI Taxonomy" id="630520"/>
    <lineage>
        <taxon>Bacteria</taxon>
        <taxon>Bacillati</taxon>
        <taxon>Bacillota</taxon>
        <taxon>Bacilli</taxon>
        <taxon>Bacillales</taxon>
        <taxon>Paenibacillaceae</taxon>
        <taxon>Paenibacillus</taxon>
    </lineage>
</organism>
<dbReference type="InterPro" id="IPR029044">
    <property type="entry name" value="Nucleotide-diphossugar_trans"/>
</dbReference>
<dbReference type="GO" id="GO:0016740">
    <property type="term" value="F:transferase activity"/>
    <property type="evidence" value="ECO:0007669"/>
    <property type="project" value="UniProtKB-KW"/>
</dbReference>
<gene>
    <name evidence="2" type="ORF">DFP97_11030</name>
</gene>
<comment type="caution">
    <text evidence="2">The sequence shown here is derived from an EMBL/GenBank/DDBJ whole genome shotgun (WGS) entry which is preliminary data.</text>
</comment>
<evidence type="ECO:0000313" key="3">
    <source>
        <dbReference type="Proteomes" id="UP000252415"/>
    </source>
</evidence>
<protein>
    <submittedName>
        <fullName evidence="2">Glycosyl transferase family 2</fullName>
    </submittedName>
</protein>
<evidence type="ECO:0000259" key="1">
    <source>
        <dbReference type="Pfam" id="PF00535"/>
    </source>
</evidence>
<dbReference type="Proteomes" id="UP000252415">
    <property type="component" value="Unassembled WGS sequence"/>
</dbReference>
<feature type="domain" description="Glycosyltransferase 2-like" evidence="1">
    <location>
        <begin position="12"/>
        <end position="163"/>
    </location>
</feature>
<dbReference type="RefSeq" id="WP_114381294.1">
    <property type="nucleotide sequence ID" value="NZ_QPJD01000010.1"/>
</dbReference>
<dbReference type="InterPro" id="IPR001173">
    <property type="entry name" value="Glyco_trans_2-like"/>
</dbReference>
<dbReference type="SUPFAM" id="SSF53448">
    <property type="entry name" value="Nucleotide-diphospho-sugar transferases"/>
    <property type="match status" value="1"/>
</dbReference>
<reference evidence="2 3" key="1">
    <citation type="submission" date="2018-07" db="EMBL/GenBank/DDBJ databases">
        <title>Genomic Encyclopedia of Type Strains, Phase III (KMG-III): the genomes of soil and plant-associated and newly described type strains.</title>
        <authorList>
            <person name="Whitman W."/>
        </authorList>
    </citation>
    <scope>NUCLEOTIDE SEQUENCE [LARGE SCALE GENOMIC DNA]</scope>
    <source>
        <strain evidence="2 3">CECT 7506</strain>
    </source>
</reference>
<dbReference type="EMBL" id="QPJD01000010">
    <property type="protein sequence ID" value="RCW45442.1"/>
    <property type="molecule type" value="Genomic_DNA"/>
</dbReference>
<accession>A0A368VXC8</accession>
<dbReference type="AlphaFoldDB" id="A0A368VXC8"/>
<evidence type="ECO:0000313" key="2">
    <source>
        <dbReference type="EMBL" id="RCW45442.1"/>
    </source>
</evidence>
<dbReference type="Gene3D" id="3.90.550.10">
    <property type="entry name" value="Spore Coat Polysaccharide Biosynthesis Protein SpsA, Chain A"/>
    <property type="match status" value="1"/>
</dbReference>
<proteinExistence type="predicted"/>
<keyword evidence="2" id="KW-0808">Transferase</keyword>
<name>A0A368VXC8_9BACL</name>